<feature type="compositionally biased region" description="Low complexity" evidence="2">
    <location>
        <begin position="330"/>
        <end position="353"/>
    </location>
</feature>
<protein>
    <submittedName>
        <fullName evidence="3">Uncharacterized protein</fullName>
    </submittedName>
</protein>
<dbReference type="KEGG" id="cre:CHLRE_02g094750v5"/>
<name>A0A2K3E1H3_CHLRE</name>
<keyword evidence="1" id="KW-0175">Coiled coil</keyword>
<reference evidence="3 4" key="1">
    <citation type="journal article" date="2007" name="Science">
        <title>The Chlamydomonas genome reveals the evolution of key animal and plant functions.</title>
        <authorList>
            <person name="Merchant S.S."/>
            <person name="Prochnik S.E."/>
            <person name="Vallon O."/>
            <person name="Harris E.H."/>
            <person name="Karpowicz S.J."/>
            <person name="Witman G.B."/>
            <person name="Terry A."/>
            <person name="Salamov A."/>
            <person name="Fritz-Laylin L.K."/>
            <person name="Marechal-Drouard L."/>
            <person name="Marshall W.F."/>
            <person name="Qu L.H."/>
            <person name="Nelson D.R."/>
            <person name="Sanderfoot A.A."/>
            <person name="Spalding M.H."/>
            <person name="Kapitonov V.V."/>
            <person name="Ren Q."/>
            <person name="Ferris P."/>
            <person name="Lindquist E."/>
            <person name="Shapiro H."/>
            <person name="Lucas S.M."/>
            <person name="Grimwood J."/>
            <person name="Schmutz J."/>
            <person name="Cardol P."/>
            <person name="Cerutti H."/>
            <person name="Chanfreau G."/>
            <person name="Chen C.L."/>
            <person name="Cognat V."/>
            <person name="Croft M.T."/>
            <person name="Dent R."/>
            <person name="Dutcher S."/>
            <person name="Fernandez E."/>
            <person name="Fukuzawa H."/>
            <person name="Gonzalez-Ballester D."/>
            <person name="Gonzalez-Halphen D."/>
            <person name="Hallmann A."/>
            <person name="Hanikenne M."/>
            <person name="Hippler M."/>
            <person name="Inwood W."/>
            <person name="Jabbari K."/>
            <person name="Kalanon M."/>
            <person name="Kuras R."/>
            <person name="Lefebvre P.A."/>
            <person name="Lemaire S.D."/>
            <person name="Lobanov A.V."/>
            <person name="Lohr M."/>
            <person name="Manuell A."/>
            <person name="Meier I."/>
            <person name="Mets L."/>
            <person name="Mittag M."/>
            <person name="Mittelmeier T."/>
            <person name="Moroney J.V."/>
            <person name="Moseley J."/>
            <person name="Napoli C."/>
            <person name="Nedelcu A.M."/>
            <person name="Niyogi K."/>
            <person name="Novoselov S.V."/>
            <person name="Paulsen I.T."/>
            <person name="Pazour G."/>
            <person name="Purton S."/>
            <person name="Ral J.P."/>
            <person name="Riano-Pachon D.M."/>
            <person name="Riekhof W."/>
            <person name="Rymarquis L."/>
            <person name="Schroda M."/>
            <person name="Stern D."/>
            <person name="Umen J."/>
            <person name="Willows R."/>
            <person name="Wilson N."/>
            <person name="Zimmer S.L."/>
            <person name="Allmer J."/>
            <person name="Balk J."/>
            <person name="Bisova K."/>
            <person name="Chen C.J."/>
            <person name="Elias M."/>
            <person name="Gendler K."/>
            <person name="Hauser C."/>
            <person name="Lamb M.R."/>
            <person name="Ledford H."/>
            <person name="Long J.C."/>
            <person name="Minagawa J."/>
            <person name="Page M.D."/>
            <person name="Pan J."/>
            <person name="Pootakham W."/>
            <person name="Roje S."/>
            <person name="Rose A."/>
            <person name="Stahlberg E."/>
            <person name="Terauchi A.M."/>
            <person name="Yang P."/>
            <person name="Ball S."/>
            <person name="Bowler C."/>
            <person name="Dieckmann C.L."/>
            <person name="Gladyshev V.N."/>
            <person name="Green P."/>
            <person name="Jorgensen R."/>
            <person name="Mayfield S."/>
            <person name="Mueller-Roeber B."/>
            <person name="Rajamani S."/>
            <person name="Sayre R.T."/>
            <person name="Brokstein P."/>
            <person name="Dubchak I."/>
            <person name="Goodstein D."/>
            <person name="Hornick L."/>
            <person name="Huang Y.W."/>
            <person name="Jhaveri J."/>
            <person name="Luo Y."/>
            <person name="Martinez D."/>
            <person name="Ngau W.C."/>
            <person name="Otillar B."/>
            <person name="Poliakov A."/>
            <person name="Porter A."/>
            <person name="Szajkowski L."/>
            <person name="Werner G."/>
            <person name="Zhou K."/>
            <person name="Grigoriev I.V."/>
            <person name="Rokhsar D.S."/>
            <person name="Grossman A.R."/>
        </authorList>
    </citation>
    <scope>NUCLEOTIDE SEQUENCE [LARGE SCALE GENOMIC DNA]</scope>
    <source>
        <strain evidence="4">CC-503</strain>
        <strain evidence="3">CC-503 cw92 mt+</strain>
    </source>
</reference>
<feature type="region of interest" description="Disordered" evidence="2">
    <location>
        <begin position="270"/>
        <end position="306"/>
    </location>
</feature>
<dbReference type="Gramene" id="PNW86638">
    <property type="protein sequence ID" value="PNW86638"/>
    <property type="gene ID" value="CHLRE_02g094750v5"/>
</dbReference>
<reference evidence="3" key="2">
    <citation type="submission" date="2017-07" db="EMBL/GenBank/DDBJ databases">
        <title>WGS assembly of Chlamydomonas reinhardtii.</title>
        <authorList>
            <consortium name="Chlamydomonas Annotation Team"/>
            <consortium name="JGI Annotation Team"/>
            <person name="Merchant S.S."/>
            <person name="Prochnik S.E."/>
            <person name="Vallon O."/>
            <person name="Harris E.H."/>
            <person name="Karpowicz S.J."/>
            <person name="Witman G.B."/>
            <person name="Terry A."/>
            <person name="Salamov A."/>
            <person name="Fritz-Laylin L.K."/>
            <person name="Marechal-Drouard L."/>
            <person name="Marshall W.F."/>
            <person name="Qu L.H."/>
            <person name="Nelson D.R."/>
            <person name="Sanderfoot A.A."/>
            <person name="Spalding M.H."/>
            <person name="Kapitonov V.V."/>
            <person name="Ren Q."/>
            <person name="Ferris P."/>
            <person name="Lindquist E."/>
            <person name="Shapiro H."/>
            <person name="Lucas S.M."/>
            <person name="Grimwood J."/>
            <person name="Schmutz J."/>
            <person name="Grigoriev I.V."/>
            <person name="Rokhsar D.S."/>
        </authorList>
    </citation>
    <scope>NUCLEOTIDE SEQUENCE</scope>
    <source>
        <strain evidence="3">CC-503 cw92 mt+</strain>
    </source>
</reference>
<dbReference type="GeneID" id="66052337"/>
<dbReference type="OMA" id="NEMQREY"/>
<sequence>MAKRSAPSLAEEQDMGAPAKAPRLDHPQQAASAGPAAAGASQALTARKPVNEMQREYRHLHGTGAPCKVTILHVTKYLGQVVAKTRPMVWQTNSAASSPAVRELQPGDGVILSRCKGGKETNEEYKVHIAPKLPAAMHTLPLDNTGVCFAVAAVKEVHKSTADAGGSAASETGTWVELEEASLVWINMPWKQLAEDFGLPDKSTTINRTEKQANIADKVRHYAQQVTGLLSRAEARGGAAASGRRPTGHLQPCPTGHFLRKLNDSAVTDDEAGIDAGGKQGYDSSDDGERGHAQEPGAASNAGNGAAGMRRGAAAAATAAALAPPPAPPAGAVTAGGAAAGACAGPSNAAASPLTPPPPQQPALAAEEEEALHLMRCMDVCLQHKDKDNKALAEAAATAEQKAAAAAAEAKRRITAVSAGYEEKLRAAKADFEQQYKALKEKSALALVEAKQKAVRALTTAQRERDEALAAQAAAMQERDTVRVQLQEAERARVEAEQQCKAAVVAAEEAEAAKANAQVESEKYKTLCNTFRDFLEKRTARQ</sequence>
<feature type="coiled-coil region" evidence="1">
    <location>
        <begin position="382"/>
        <end position="442"/>
    </location>
</feature>
<accession>A0A2K3E1H3</accession>
<evidence type="ECO:0000313" key="4">
    <source>
        <dbReference type="Proteomes" id="UP000006906"/>
    </source>
</evidence>
<evidence type="ECO:0000256" key="1">
    <source>
        <dbReference type="SAM" id="Coils"/>
    </source>
</evidence>
<dbReference type="EMBL" id="CM008963">
    <property type="protein sequence ID" value="PNW86637.1"/>
    <property type="molecule type" value="Genomic_DNA"/>
</dbReference>
<dbReference type="AlphaFoldDB" id="A0A2K3E1H3"/>
<gene>
    <name evidence="3" type="ORF">CHLRE_02g094750v5</name>
</gene>
<dbReference type="RefSeq" id="XP_042927128.1">
    <property type="nucleotide sequence ID" value="XM_043059495.1"/>
</dbReference>
<dbReference type="OrthoDB" id="558950at2759"/>
<dbReference type="ExpressionAtlas" id="A0A2K3E1H3">
    <property type="expression patterns" value="baseline and differential"/>
</dbReference>
<keyword evidence="4" id="KW-1185">Reference proteome</keyword>
<dbReference type="EMBL" id="CM008963">
    <property type="protein sequence ID" value="PNW86638.1"/>
    <property type="molecule type" value="Genomic_DNA"/>
</dbReference>
<feature type="compositionally biased region" description="Low complexity" evidence="2">
    <location>
        <begin position="296"/>
        <end position="306"/>
    </location>
</feature>
<feature type="region of interest" description="Disordered" evidence="2">
    <location>
        <begin position="1"/>
        <end position="43"/>
    </location>
</feature>
<organism evidence="3 4">
    <name type="scientific">Chlamydomonas reinhardtii</name>
    <name type="common">Chlamydomonas smithii</name>
    <dbReference type="NCBI Taxonomy" id="3055"/>
    <lineage>
        <taxon>Eukaryota</taxon>
        <taxon>Viridiplantae</taxon>
        <taxon>Chlorophyta</taxon>
        <taxon>core chlorophytes</taxon>
        <taxon>Chlorophyceae</taxon>
        <taxon>CS clade</taxon>
        <taxon>Chlamydomonadales</taxon>
        <taxon>Chlamydomonadaceae</taxon>
        <taxon>Chlamydomonas</taxon>
    </lineage>
</organism>
<feature type="compositionally biased region" description="Low complexity" evidence="2">
    <location>
        <begin position="27"/>
        <end position="43"/>
    </location>
</feature>
<dbReference type="RefSeq" id="XP_042927129.1">
    <property type="nucleotide sequence ID" value="XM_043059494.1"/>
</dbReference>
<evidence type="ECO:0000256" key="2">
    <source>
        <dbReference type="SAM" id="MobiDB-lite"/>
    </source>
</evidence>
<feature type="coiled-coil region" evidence="1">
    <location>
        <begin position="472"/>
        <end position="527"/>
    </location>
</feature>
<feature type="region of interest" description="Disordered" evidence="2">
    <location>
        <begin position="322"/>
        <end position="367"/>
    </location>
</feature>
<proteinExistence type="predicted"/>
<dbReference type="Gramene" id="PNW86637">
    <property type="protein sequence ID" value="PNW86637"/>
    <property type="gene ID" value="CHLRE_02g094750v5"/>
</dbReference>
<feature type="region of interest" description="Disordered" evidence="2">
    <location>
        <begin position="234"/>
        <end position="258"/>
    </location>
</feature>
<evidence type="ECO:0000313" key="3">
    <source>
        <dbReference type="EMBL" id="PNW86638.1"/>
    </source>
</evidence>
<dbReference type="Proteomes" id="UP000006906">
    <property type="component" value="Chromosome 2"/>
</dbReference>
<feature type="compositionally biased region" description="Low complexity" evidence="2">
    <location>
        <begin position="234"/>
        <end position="245"/>
    </location>
</feature>